<evidence type="ECO:0000256" key="1">
    <source>
        <dbReference type="ARBA" id="ARBA00004141"/>
    </source>
</evidence>
<evidence type="ECO:0000256" key="2">
    <source>
        <dbReference type="ARBA" id="ARBA00022692"/>
    </source>
</evidence>
<evidence type="ECO:0000256" key="4">
    <source>
        <dbReference type="ARBA" id="ARBA00022989"/>
    </source>
</evidence>
<evidence type="ECO:0000256" key="3">
    <source>
        <dbReference type="ARBA" id="ARBA00022801"/>
    </source>
</evidence>
<protein>
    <submittedName>
        <fullName evidence="7">Ceramidase</fullName>
    </submittedName>
</protein>
<feature type="transmembrane region" description="Helical" evidence="6">
    <location>
        <begin position="46"/>
        <end position="65"/>
    </location>
</feature>
<keyword evidence="5 6" id="KW-0472">Membrane</keyword>
<dbReference type="Proteomes" id="UP000243859">
    <property type="component" value="Unassembled WGS sequence"/>
</dbReference>
<keyword evidence="3" id="KW-0378">Hydrolase</keyword>
<feature type="transmembrane region" description="Helical" evidence="6">
    <location>
        <begin position="128"/>
        <end position="147"/>
    </location>
</feature>
<feature type="transmembrane region" description="Helical" evidence="6">
    <location>
        <begin position="104"/>
        <end position="122"/>
    </location>
</feature>
<dbReference type="GO" id="GO:0016020">
    <property type="term" value="C:membrane"/>
    <property type="evidence" value="ECO:0007669"/>
    <property type="project" value="UniProtKB-SubCell"/>
</dbReference>
<dbReference type="GO" id="GO:0016811">
    <property type="term" value="F:hydrolase activity, acting on carbon-nitrogen (but not peptide) bonds, in linear amides"/>
    <property type="evidence" value="ECO:0007669"/>
    <property type="project" value="InterPro"/>
</dbReference>
<reference evidence="7 8" key="1">
    <citation type="submission" date="2018-04" db="EMBL/GenBank/DDBJ databases">
        <title>Genomic Encyclopedia of Archaeal and Bacterial Type Strains, Phase II (KMG-II): from individual species to whole genera.</title>
        <authorList>
            <person name="Goeker M."/>
        </authorList>
    </citation>
    <scope>NUCLEOTIDE SEQUENCE [LARGE SCALE GENOMIC DNA]</scope>
    <source>
        <strain evidence="7 8">DSM 18064</strain>
    </source>
</reference>
<dbReference type="AlphaFoldDB" id="A0A2T5BW22"/>
<keyword evidence="2 6" id="KW-0812">Transmembrane</keyword>
<gene>
    <name evidence="7" type="ORF">C8N32_10135</name>
</gene>
<evidence type="ECO:0000256" key="6">
    <source>
        <dbReference type="SAM" id="Phobius"/>
    </source>
</evidence>
<organism evidence="7 8">
    <name type="scientific">Rhodovulum imhoffii</name>
    <dbReference type="NCBI Taxonomy" id="365340"/>
    <lineage>
        <taxon>Bacteria</taxon>
        <taxon>Pseudomonadati</taxon>
        <taxon>Pseudomonadota</taxon>
        <taxon>Alphaproteobacteria</taxon>
        <taxon>Rhodobacterales</taxon>
        <taxon>Paracoccaceae</taxon>
        <taxon>Rhodovulum</taxon>
    </lineage>
</organism>
<dbReference type="RefSeq" id="WP_107890455.1">
    <property type="nucleotide sequence ID" value="NZ_NHSI01000066.1"/>
</dbReference>
<name>A0A2T5BW22_9RHOB</name>
<evidence type="ECO:0000256" key="5">
    <source>
        <dbReference type="ARBA" id="ARBA00023136"/>
    </source>
</evidence>
<proteinExistence type="predicted"/>
<dbReference type="InterPro" id="IPR008901">
    <property type="entry name" value="ACER"/>
</dbReference>
<comment type="subcellular location">
    <subcellularLocation>
        <location evidence="1">Membrane</location>
        <topology evidence="1">Multi-pass membrane protein</topology>
    </subcellularLocation>
</comment>
<evidence type="ECO:0000313" key="8">
    <source>
        <dbReference type="Proteomes" id="UP000243859"/>
    </source>
</evidence>
<feature type="transmembrane region" description="Helical" evidence="6">
    <location>
        <begin position="188"/>
        <end position="206"/>
    </location>
</feature>
<feature type="transmembrane region" description="Helical" evidence="6">
    <location>
        <begin position="22"/>
        <end position="39"/>
    </location>
</feature>
<evidence type="ECO:0000313" key="7">
    <source>
        <dbReference type="EMBL" id="PTN03842.1"/>
    </source>
</evidence>
<accession>A0A2T5BW22</accession>
<keyword evidence="4 6" id="KW-1133">Transmembrane helix</keyword>
<dbReference type="OrthoDB" id="277121at2"/>
<comment type="caution">
    <text evidence="7">The sequence shown here is derived from an EMBL/GenBank/DDBJ whole genome shotgun (WGS) entry which is preliminary data.</text>
</comment>
<dbReference type="EMBL" id="QAAA01000001">
    <property type="protein sequence ID" value="PTN03842.1"/>
    <property type="molecule type" value="Genomic_DNA"/>
</dbReference>
<keyword evidence="8" id="KW-1185">Reference proteome</keyword>
<feature type="transmembrane region" description="Helical" evidence="6">
    <location>
        <begin position="71"/>
        <end position="92"/>
    </location>
</feature>
<dbReference type="Pfam" id="PF05875">
    <property type="entry name" value="Ceramidase"/>
    <property type="match status" value="1"/>
</dbReference>
<sequence length="211" mass="22548">MDWSAQVDAYCERTGPAFWAEPVNAVTNAAFLVAALIMWRRAGGDLPGRALAVALGMIGVGSFLFHTLATVWAGVADVVPILAFILLYIYAANRRFWGLGRGRAVLGMAAFLPFLALVSPVFRALGLGASASYAPVAVLILAYALALRHRAPQVARGLAVGAGILGLSLTFRTLDAPLCAGWPLGTHFLWHLLNALMLGWMTEVYLRANRA</sequence>
<feature type="transmembrane region" description="Helical" evidence="6">
    <location>
        <begin position="154"/>
        <end position="173"/>
    </location>
</feature>
<dbReference type="GO" id="GO:0006672">
    <property type="term" value="P:ceramide metabolic process"/>
    <property type="evidence" value="ECO:0007669"/>
    <property type="project" value="InterPro"/>
</dbReference>